<sequence>MYLVILPRGIQQSDQPLGNDRYDRGRRRRRLLPPTPAAGGLFRARGRRRPACDGGALRRCTQQCSNELCDGGRGGRWRRQQREIYVKGLRHAEVIAGGTYAARRRGSWARVALVLGLPMTAFLTALRHLTLVAIVVDEQERVIISRPAINSCHSFYSWHTPPPFRPS</sequence>
<accession>A0A0D2NGE8</accession>
<evidence type="ECO:0000313" key="2">
    <source>
        <dbReference type="EMBL" id="KJA15711.1"/>
    </source>
</evidence>
<organism evidence="2 3">
    <name type="scientific">Hypholoma sublateritium (strain FD-334 SS-4)</name>
    <dbReference type="NCBI Taxonomy" id="945553"/>
    <lineage>
        <taxon>Eukaryota</taxon>
        <taxon>Fungi</taxon>
        <taxon>Dikarya</taxon>
        <taxon>Basidiomycota</taxon>
        <taxon>Agaricomycotina</taxon>
        <taxon>Agaricomycetes</taxon>
        <taxon>Agaricomycetidae</taxon>
        <taxon>Agaricales</taxon>
        <taxon>Agaricineae</taxon>
        <taxon>Strophariaceae</taxon>
        <taxon>Hypholoma</taxon>
    </lineage>
</organism>
<dbReference type="AlphaFoldDB" id="A0A0D2NGE8"/>
<gene>
    <name evidence="2" type="ORF">HYPSUDRAFT_357915</name>
</gene>
<keyword evidence="3" id="KW-1185">Reference proteome</keyword>
<name>A0A0D2NGE8_HYPSF</name>
<proteinExistence type="predicted"/>
<reference evidence="3" key="1">
    <citation type="submission" date="2014-04" db="EMBL/GenBank/DDBJ databases">
        <title>Evolutionary Origins and Diversification of the Mycorrhizal Mutualists.</title>
        <authorList>
            <consortium name="DOE Joint Genome Institute"/>
            <consortium name="Mycorrhizal Genomics Consortium"/>
            <person name="Kohler A."/>
            <person name="Kuo A."/>
            <person name="Nagy L.G."/>
            <person name="Floudas D."/>
            <person name="Copeland A."/>
            <person name="Barry K.W."/>
            <person name="Cichocki N."/>
            <person name="Veneault-Fourrey C."/>
            <person name="LaButti K."/>
            <person name="Lindquist E.A."/>
            <person name="Lipzen A."/>
            <person name="Lundell T."/>
            <person name="Morin E."/>
            <person name="Murat C."/>
            <person name="Riley R."/>
            <person name="Ohm R."/>
            <person name="Sun H."/>
            <person name="Tunlid A."/>
            <person name="Henrissat B."/>
            <person name="Grigoriev I.V."/>
            <person name="Hibbett D.S."/>
            <person name="Martin F."/>
        </authorList>
    </citation>
    <scope>NUCLEOTIDE SEQUENCE [LARGE SCALE GENOMIC DNA]</scope>
    <source>
        <strain evidence="3">FD-334 SS-4</strain>
    </source>
</reference>
<dbReference type="Proteomes" id="UP000054270">
    <property type="component" value="Unassembled WGS sequence"/>
</dbReference>
<dbReference type="EMBL" id="KN817637">
    <property type="protein sequence ID" value="KJA15711.1"/>
    <property type="molecule type" value="Genomic_DNA"/>
</dbReference>
<protein>
    <submittedName>
        <fullName evidence="2">Uncharacterized protein</fullName>
    </submittedName>
</protein>
<evidence type="ECO:0000256" key="1">
    <source>
        <dbReference type="SAM" id="MobiDB-lite"/>
    </source>
</evidence>
<evidence type="ECO:0000313" key="3">
    <source>
        <dbReference type="Proteomes" id="UP000054270"/>
    </source>
</evidence>
<feature type="region of interest" description="Disordered" evidence="1">
    <location>
        <begin position="14"/>
        <end position="36"/>
    </location>
</feature>